<accession>A0AA37MCT1</accession>
<dbReference type="Gene3D" id="2.60.120.10">
    <property type="entry name" value="Jelly Rolls"/>
    <property type="match status" value="1"/>
</dbReference>
<dbReference type="SUPFAM" id="SSF51206">
    <property type="entry name" value="cAMP-binding domain-like"/>
    <property type="match status" value="1"/>
</dbReference>
<dbReference type="InterPro" id="IPR036390">
    <property type="entry name" value="WH_DNA-bd_sf"/>
</dbReference>
<dbReference type="EMBL" id="BPQM01000160">
    <property type="protein sequence ID" value="GJD81765.1"/>
    <property type="molecule type" value="Genomic_DNA"/>
</dbReference>
<dbReference type="Pfam" id="PF13545">
    <property type="entry name" value="HTH_Crp_2"/>
    <property type="match status" value="1"/>
</dbReference>
<sequence length="233" mass="25637">MHTVVPLQRATLTQTGLRTLVMRERSFAARKTLVDQARGEHLHLLVSGLAGRCHLLSDGRRQITGLILPGELCDLGAQVRPQVSASVVALSHCVLGEIPRSAVFESDRVRPACTQFVIAELARETTVTAEWLVSLGRRSAYERMAHLFCELWTRLHAIGMTDGMSFDLGMTQVDLADVLGMTSVHVSRVLKMLSKDGLLKFSARRATILDHDALCRAAAYEPAYLQAGLMQFA</sequence>
<dbReference type="SMART" id="SM00419">
    <property type="entry name" value="HTH_CRP"/>
    <property type="match status" value="1"/>
</dbReference>
<protein>
    <recommendedName>
        <fullName evidence="4">HTH crp-type domain-containing protein</fullName>
    </recommendedName>
</protein>
<dbReference type="InterPro" id="IPR012318">
    <property type="entry name" value="HTH_CRP"/>
</dbReference>
<dbReference type="GO" id="GO:0003677">
    <property type="term" value="F:DNA binding"/>
    <property type="evidence" value="ECO:0007669"/>
    <property type="project" value="UniProtKB-KW"/>
</dbReference>
<keyword evidence="3" id="KW-0804">Transcription</keyword>
<evidence type="ECO:0000256" key="2">
    <source>
        <dbReference type="ARBA" id="ARBA00023125"/>
    </source>
</evidence>
<evidence type="ECO:0000256" key="3">
    <source>
        <dbReference type="ARBA" id="ARBA00023163"/>
    </source>
</evidence>
<name>A0AA37MCT1_9HYPH</name>
<proteinExistence type="predicted"/>
<dbReference type="InterPro" id="IPR000595">
    <property type="entry name" value="cNMP-bd_dom"/>
</dbReference>
<reference evidence="5" key="2">
    <citation type="submission" date="2021-08" db="EMBL/GenBank/DDBJ databases">
        <authorList>
            <person name="Tani A."/>
            <person name="Ola A."/>
            <person name="Ogura Y."/>
            <person name="Katsura K."/>
            <person name="Hayashi T."/>
        </authorList>
    </citation>
    <scope>NUCLEOTIDE SEQUENCE</scope>
    <source>
        <strain evidence="5">NBRC 103626</strain>
    </source>
</reference>
<organism evidence="5 6">
    <name type="scientific">Methylobacterium gregans</name>
    <dbReference type="NCBI Taxonomy" id="374424"/>
    <lineage>
        <taxon>Bacteria</taxon>
        <taxon>Pseudomonadati</taxon>
        <taxon>Pseudomonadota</taxon>
        <taxon>Alphaproteobacteria</taxon>
        <taxon>Hyphomicrobiales</taxon>
        <taxon>Methylobacteriaceae</taxon>
        <taxon>Methylobacterium</taxon>
    </lineage>
</organism>
<dbReference type="Gene3D" id="1.10.10.10">
    <property type="entry name" value="Winged helix-like DNA-binding domain superfamily/Winged helix DNA-binding domain"/>
    <property type="match status" value="1"/>
</dbReference>
<feature type="domain" description="HTH crp-type" evidence="4">
    <location>
        <begin position="138"/>
        <end position="212"/>
    </location>
</feature>
<reference evidence="5" key="1">
    <citation type="journal article" date="2016" name="Front. Microbiol.">
        <title>Genome Sequence of the Piezophilic, Mesophilic Sulfate-Reducing Bacterium Desulfovibrio indicus J2T.</title>
        <authorList>
            <person name="Cao J."/>
            <person name="Maignien L."/>
            <person name="Shao Z."/>
            <person name="Alain K."/>
            <person name="Jebbar M."/>
        </authorList>
    </citation>
    <scope>NUCLEOTIDE SEQUENCE</scope>
    <source>
        <strain evidence="5">NBRC 103626</strain>
    </source>
</reference>
<dbReference type="InterPro" id="IPR014710">
    <property type="entry name" value="RmlC-like_jellyroll"/>
</dbReference>
<dbReference type="PROSITE" id="PS51063">
    <property type="entry name" value="HTH_CRP_2"/>
    <property type="match status" value="1"/>
</dbReference>
<evidence type="ECO:0000256" key="1">
    <source>
        <dbReference type="ARBA" id="ARBA00023015"/>
    </source>
</evidence>
<dbReference type="PANTHER" id="PTHR24567:SF68">
    <property type="entry name" value="DNA-BINDING TRANSCRIPTIONAL DUAL REGULATOR CRP"/>
    <property type="match status" value="1"/>
</dbReference>
<dbReference type="SUPFAM" id="SSF46785">
    <property type="entry name" value="Winged helix' DNA-binding domain"/>
    <property type="match status" value="1"/>
</dbReference>
<dbReference type="CDD" id="cd00038">
    <property type="entry name" value="CAP_ED"/>
    <property type="match status" value="1"/>
</dbReference>
<dbReference type="PANTHER" id="PTHR24567">
    <property type="entry name" value="CRP FAMILY TRANSCRIPTIONAL REGULATORY PROTEIN"/>
    <property type="match status" value="1"/>
</dbReference>
<evidence type="ECO:0000313" key="6">
    <source>
        <dbReference type="Proteomes" id="UP001055108"/>
    </source>
</evidence>
<keyword evidence="6" id="KW-1185">Reference proteome</keyword>
<evidence type="ECO:0000313" key="5">
    <source>
        <dbReference type="EMBL" id="GJD81765.1"/>
    </source>
</evidence>
<dbReference type="InterPro" id="IPR018490">
    <property type="entry name" value="cNMP-bd_dom_sf"/>
</dbReference>
<dbReference type="AlphaFoldDB" id="A0AA37MCT1"/>
<dbReference type="RefSeq" id="WP_238306993.1">
    <property type="nucleotide sequence ID" value="NZ_BPQM01000160.1"/>
</dbReference>
<evidence type="ECO:0000259" key="4">
    <source>
        <dbReference type="PROSITE" id="PS51063"/>
    </source>
</evidence>
<gene>
    <name evidence="5" type="ORF">NBEOAGPD_5019</name>
</gene>
<dbReference type="InterPro" id="IPR050397">
    <property type="entry name" value="Env_Response_Regulators"/>
</dbReference>
<comment type="caution">
    <text evidence="5">The sequence shown here is derived from an EMBL/GenBank/DDBJ whole genome shotgun (WGS) entry which is preliminary data.</text>
</comment>
<dbReference type="GO" id="GO:0003700">
    <property type="term" value="F:DNA-binding transcription factor activity"/>
    <property type="evidence" value="ECO:0007669"/>
    <property type="project" value="TreeGrafter"/>
</dbReference>
<dbReference type="InterPro" id="IPR036388">
    <property type="entry name" value="WH-like_DNA-bd_sf"/>
</dbReference>
<dbReference type="Proteomes" id="UP001055108">
    <property type="component" value="Unassembled WGS sequence"/>
</dbReference>
<keyword evidence="1" id="KW-0805">Transcription regulation</keyword>
<keyword evidence="2" id="KW-0238">DNA-binding</keyword>
<dbReference type="Pfam" id="PF00027">
    <property type="entry name" value="cNMP_binding"/>
    <property type="match status" value="1"/>
</dbReference>
<dbReference type="GO" id="GO:0005829">
    <property type="term" value="C:cytosol"/>
    <property type="evidence" value="ECO:0007669"/>
    <property type="project" value="TreeGrafter"/>
</dbReference>